<gene>
    <name evidence="2" type="ORF">B0H65DRAFT_470867</name>
</gene>
<dbReference type="Proteomes" id="UP001278500">
    <property type="component" value="Unassembled WGS sequence"/>
</dbReference>
<reference evidence="2" key="1">
    <citation type="journal article" date="2023" name="Mol. Phylogenet. Evol.">
        <title>Genome-scale phylogeny and comparative genomics of the fungal order Sordariales.</title>
        <authorList>
            <person name="Hensen N."/>
            <person name="Bonometti L."/>
            <person name="Westerberg I."/>
            <person name="Brannstrom I.O."/>
            <person name="Guillou S."/>
            <person name="Cros-Aarteil S."/>
            <person name="Calhoun S."/>
            <person name="Haridas S."/>
            <person name="Kuo A."/>
            <person name="Mondo S."/>
            <person name="Pangilinan J."/>
            <person name="Riley R."/>
            <person name="LaButti K."/>
            <person name="Andreopoulos B."/>
            <person name="Lipzen A."/>
            <person name="Chen C."/>
            <person name="Yan M."/>
            <person name="Daum C."/>
            <person name="Ng V."/>
            <person name="Clum A."/>
            <person name="Steindorff A."/>
            <person name="Ohm R.A."/>
            <person name="Martin F."/>
            <person name="Silar P."/>
            <person name="Natvig D.O."/>
            <person name="Lalanne C."/>
            <person name="Gautier V."/>
            <person name="Ament-Velasquez S.L."/>
            <person name="Kruys A."/>
            <person name="Hutchinson M.I."/>
            <person name="Powell A.J."/>
            <person name="Barry K."/>
            <person name="Miller A.N."/>
            <person name="Grigoriev I.V."/>
            <person name="Debuchy R."/>
            <person name="Gladieux P."/>
            <person name="Hiltunen Thoren M."/>
            <person name="Johannesson H."/>
        </authorList>
    </citation>
    <scope>NUCLEOTIDE SEQUENCE</scope>
    <source>
        <strain evidence="2">CBS 560.94</strain>
    </source>
</reference>
<keyword evidence="1" id="KW-1133">Transmembrane helix</keyword>
<protein>
    <submittedName>
        <fullName evidence="2">Uncharacterized protein</fullName>
    </submittedName>
</protein>
<dbReference type="GeneID" id="87864214"/>
<evidence type="ECO:0000256" key="1">
    <source>
        <dbReference type="SAM" id="Phobius"/>
    </source>
</evidence>
<keyword evidence="1" id="KW-0812">Transmembrane</keyword>
<keyword evidence="1" id="KW-0472">Membrane</keyword>
<organism evidence="2 3">
    <name type="scientific">Neurospora tetraspora</name>
    <dbReference type="NCBI Taxonomy" id="94610"/>
    <lineage>
        <taxon>Eukaryota</taxon>
        <taxon>Fungi</taxon>
        <taxon>Dikarya</taxon>
        <taxon>Ascomycota</taxon>
        <taxon>Pezizomycotina</taxon>
        <taxon>Sordariomycetes</taxon>
        <taxon>Sordariomycetidae</taxon>
        <taxon>Sordariales</taxon>
        <taxon>Sordariaceae</taxon>
        <taxon>Neurospora</taxon>
    </lineage>
</organism>
<dbReference type="AlphaFoldDB" id="A0AAE0JF23"/>
<sequence>MLDGCITDMMLYRVLFCLGLIGSCLFGVGCIVLAVKGVGVAYFVAYFLLLSSLLV</sequence>
<feature type="transmembrane region" description="Helical" evidence="1">
    <location>
        <begin position="12"/>
        <end position="45"/>
    </location>
</feature>
<accession>A0AAE0JF23</accession>
<keyword evidence="3" id="KW-1185">Reference proteome</keyword>
<reference evidence="2" key="2">
    <citation type="submission" date="2023-06" db="EMBL/GenBank/DDBJ databases">
        <authorList>
            <consortium name="Lawrence Berkeley National Laboratory"/>
            <person name="Haridas S."/>
            <person name="Hensen N."/>
            <person name="Bonometti L."/>
            <person name="Westerberg I."/>
            <person name="Brannstrom I.O."/>
            <person name="Guillou S."/>
            <person name="Cros-Aarteil S."/>
            <person name="Calhoun S."/>
            <person name="Kuo A."/>
            <person name="Mondo S."/>
            <person name="Pangilinan J."/>
            <person name="Riley R."/>
            <person name="Labutti K."/>
            <person name="Andreopoulos B."/>
            <person name="Lipzen A."/>
            <person name="Chen C."/>
            <person name="Yanf M."/>
            <person name="Daum C."/>
            <person name="Ng V."/>
            <person name="Clum A."/>
            <person name="Steindorff A."/>
            <person name="Ohm R."/>
            <person name="Martin F."/>
            <person name="Silar P."/>
            <person name="Natvig D."/>
            <person name="Lalanne C."/>
            <person name="Gautier V."/>
            <person name="Ament-Velasquez S.L."/>
            <person name="Kruys A."/>
            <person name="Hutchinson M.I."/>
            <person name="Powell A.J."/>
            <person name="Barry K."/>
            <person name="Miller A.N."/>
            <person name="Grigoriev I.V."/>
            <person name="Debuchy R."/>
            <person name="Gladieux P."/>
            <person name="Thoren M.H."/>
            <person name="Johannesson H."/>
        </authorList>
    </citation>
    <scope>NUCLEOTIDE SEQUENCE</scope>
    <source>
        <strain evidence="2">CBS 560.94</strain>
    </source>
</reference>
<proteinExistence type="predicted"/>
<evidence type="ECO:0000313" key="3">
    <source>
        <dbReference type="Proteomes" id="UP001278500"/>
    </source>
</evidence>
<dbReference type="RefSeq" id="XP_062681082.1">
    <property type="nucleotide sequence ID" value="XM_062827060.1"/>
</dbReference>
<name>A0AAE0JF23_9PEZI</name>
<dbReference type="EMBL" id="JAUEPP010000005">
    <property type="protein sequence ID" value="KAK3343289.1"/>
    <property type="molecule type" value="Genomic_DNA"/>
</dbReference>
<comment type="caution">
    <text evidence="2">The sequence shown here is derived from an EMBL/GenBank/DDBJ whole genome shotgun (WGS) entry which is preliminary data.</text>
</comment>
<evidence type="ECO:0000313" key="2">
    <source>
        <dbReference type="EMBL" id="KAK3343289.1"/>
    </source>
</evidence>